<sequence>MTYNITDKQRERLRTVVEIDDPRERVVELAEVTTEIGEQNDAPDMEALARHVATHEVVGTGMGMALSEVLEHLSDLTQLRDGLDIPTHGGDGDLLEDMTLHERFDHDVYYALQTLYGKLIYDELPDHQKTVMNLR</sequence>
<gene>
    <name evidence="1" type="ORF">HZS54_11160</name>
</gene>
<name>A0A7D5SVB2_9EURY</name>
<protein>
    <submittedName>
        <fullName evidence="1">Uncharacterized protein</fullName>
    </submittedName>
</protein>
<dbReference type="EMBL" id="CP058909">
    <property type="protein sequence ID" value="QLH82127.1"/>
    <property type="molecule type" value="Genomic_DNA"/>
</dbReference>
<dbReference type="OrthoDB" id="381541at2157"/>
<reference evidence="1 2" key="1">
    <citation type="submission" date="2020-07" db="EMBL/GenBank/DDBJ databases">
        <title>Halosimplex litoreum sp. nov. and Halosimplex rubrum sp. nov., isolated from different salt environments.</title>
        <authorList>
            <person name="Cui H."/>
        </authorList>
    </citation>
    <scope>NUCLEOTIDE SEQUENCE [LARGE SCALE GENOMIC DNA]</scope>
    <source>
        <strain evidence="1 2">R2</strain>
    </source>
</reference>
<evidence type="ECO:0000313" key="2">
    <source>
        <dbReference type="Proteomes" id="UP000509346"/>
    </source>
</evidence>
<dbReference type="KEGG" id="hpel:HZS54_11160"/>
<dbReference type="GeneID" id="56083155"/>
<proteinExistence type="predicted"/>
<keyword evidence="2" id="KW-1185">Reference proteome</keyword>
<organism evidence="1 2">
    <name type="scientific">Halosimplex pelagicum</name>
    <dbReference type="NCBI Taxonomy" id="869886"/>
    <lineage>
        <taxon>Archaea</taxon>
        <taxon>Methanobacteriati</taxon>
        <taxon>Methanobacteriota</taxon>
        <taxon>Stenosarchaea group</taxon>
        <taxon>Halobacteria</taxon>
        <taxon>Halobacteriales</taxon>
        <taxon>Haloarculaceae</taxon>
        <taxon>Halosimplex</taxon>
    </lineage>
</organism>
<dbReference type="Proteomes" id="UP000509346">
    <property type="component" value="Chromosome"/>
</dbReference>
<accession>A0A7D5SVB2</accession>
<dbReference type="AlphaFoldDB" id="A0A7D5SVB2"/>
<evidence type="ECO:0000313" key="1">
    <source>
        <dbReference type="EMBL" id="QLH82127.1"/>
    </source>
</evidence>
<dbReference type="RefSeq" id="WP_179922595.1">
    <property type="nucleotide sequence ID" value="NZ_CP058909.1"/>
</dbReference>